<evidence type="ECO:0000259" key="1">
    <source>
        <dbReference type="PROSITE" id="PS51820"/>
    </source>
</evidence>
<organism evidence="2">
    <name type="scientific">marine sediment metagenome</name>
    <dbReference type="NCBI Taxonomy" id="412755"/>
    <lineage>
        <taxon>unclassified sequences</taxon>
        <taxon>metagenomes</taxon>
        <taxon>ecological metagenomes</taxon>
    </lineage>
</organism>
<reference evidence="2" key="1">
    <citation type="journal article" date="2014" name="Front. Microbiol.">
        <title>High frequency of phylogenetically diverse reductive dehalogenase-homologous genes in deep subseafloor sedimentary metagenomes.</title>
        <authorList>
            <person name="Kawai M."/>
            <person name="Futagami T."/>
            <person name="Toyoda A."/>
            <person name="Takaki Y."/>
            <person name="Nishi S."/>
            <person name="Hori S."/>
            <person name="Arai W."/>
            <person name="Tsubouchi T."/>
            <person name="Morono Y."/>
            <person name="Uchiyama I."/>
            <person name="Ito T."/>
            <person name="Fujiyama A."/>
            <person name="Inagaki F."/>
            <person name="Takami H."/>
        </authorList>
    </citation>
    <scope>NUCLEOTIDE SEQUENCE</scope>
    <source>
        <strain evidence="2">Expedition CK06-06</strain>
    </source>
</reference>
<gene>
    <name evidence="2" type="ORF">S01H1_54490</name>
</gene>
<accession>X0VZ12</accession>
<dbReference type="InterPro" id="IPR011658">
    <property type="entry name" value="PA14_dom"/>
</dbReference>
<evidence type="ECO:0000313" key="2">
    <source>
        <dbReference type="EMBL" id="GAG17683.1"/>
    </source>
</evidence>
<dbReference type="PROSITE" id="PS51820">
    <property type="entry name" value="PA14"/>
    <property type="match status" value="1"/>
</dbReference>
<proteinExistence type="predicted"/>
<feature type="domain" description="PA14" evidence="1">
    <location>
        <begin position="148"/>
        <end position="258"/>
    </location>
</feature>
<dbReference type="AlphaFoldDB" id="X0VZ12"/>
<dbReference type="InterPro" id="IPR059177">
    <property type="entry name" value="GH29D-like_dom"/>
</dbReference>
<dbReference type="Gene3D" id="3.90.182.10">
    <property type="entry name" value="Toxin - Anthrax Protective Antigen,domain 1"/>
    <property type="match status" value="1"/>
</dbReference>
<sequence>TAAYRNLIKKLYPMIAKGLSAAVYTQTTDVEVEVNGLMTYDRAVIKMNPADVVRINKGYVPPVIVSDKEIFLDSATAQIINVAQPGQIRYTLDGSEPTKNSALYEGAVKITESGTMKARTFWPDGTKSEVSENSWKKVTLRPAKKVSGLNPGLQYSYYEQSEEYRPERLPDFSRLKPKTTGIADKCDLSRTQRDEYFALKFEGFIKVPAGGIYTFYTDSDDGSRLYIDSIEVVQNDYSHPMKEESGQIALEAGTYPFK</sequence>
<name>X0VZ12_9ZZZZ</name>
<dbReference type="EMBL" id="BARS01035362">
    <property type="protein sequence ID" value="GAG17683.1"/>
    <property type="molecule type" value="Genomic_DNA"/>
</dbReference>
<dbReference type="SUPFAM" id="SSF56988">
    <property type="entry name" value="Anthrax protective antigen"/>
    <property type="match status" value="1"/>
</dbReference>
<dbReference type="Pfam" id="PF13290">
    <property type="entry name" value="CHB_HEX_C_1"/>
    <property type="match status" value="1"/>
</dbReference>
<protein>
    <recommendedName>
        <fullName evidence="1">PA14 domain-containing protein</fullName>
    </recommendedName>
</protein>
<feature type="non-terminal residue" evidence="2">
    <location>
        <position position="1"/>
    </location>
</feature>
<comment type="caution">
    <text evidence="2">The sequence shown here is derived from an EMBL/GenBank/DDBJ whole genome shotgun (WGS) entry which is preliminary data.</text>
</comment>
<dbReference type="Pfam" id="PF07691">
    <property type="entry name" value="PA14"/>
    <property type="match status" value="1"/>
</dbReference>
<feature type="non-terminal residue" evidence="2">
    <location>
        <position position="258"/>
    </location>
</feature>
<dbReference type="InterPro" id="IPR037524">
    <property type="entry name" value="PA14/GLEYA"/>
</dbReference>